<dbReference type="AlphaFoldDB" id="A0A328UNW3"/>
<dbReference type="Gene3D" id="3.90.1200.10">
    <property type="match status" value="1"/>
</dbReference>
<evidence type="ECO:0008006" key="3">
    <source>
        <dbReference type="Google" id="ProtNLM"/>
    </source>
</evidence>
<dbReference type="EMBL" id="QLYR01000001">
    <property type="protein sequence ID" value="RAQ30605.1"/>
    <property type="molecule type" value="Genomic_DNA"/>
</dbReference>
<organism evidence="1 2">
    <name type="scientific">Hydrogeniiclostridium mannosilyticum</name>
    <dbReference type="NCBI Taxonomy" id="2764322"/>
    <lineage>
        <taxon>Bacteria</taxon>
        <taxon>Bacillati</taxon>
        <taxon>Bacillota</taxon>
        <taxon>Clostridia</taxon>
        <taxon>Eubacteriales</taxon>
        <taxon>Acutalibacteraceae</taxon>
        <taxon>Hydrogeniiclostridium</taxon>
    </lineage>
</organism>
<dbReference type="GO" id="GO:0004305">
    <property type="term" value="F:ethanolamine kinase activity"/>
    <property type="evidence" value="ECO:0007669"/>
    <property type="project" value="TreeGrafter"/>
</dbReference>
<evidence type="ECO:0000313" key="1">
    <source>
        <dbReference type="EMBL" id="RAQ30605.1"/>
    </source>
</evidence>
<dbReference type="Proteomes" id="UP000249377">
    <property type="component" value="Unassembled WGS sequence"/>
</dbReference>
<dbReference type="SUPFAM" id="SSF56112">
    <property type="entry name" value="Protein kinase-like (PK-like)"/>
    <property type="match status" value="1"/>
</dbReference>
<sequence length="299" mass="34795">MGDNKLINIEEIIQREAIFQNKQAPYKTLEGGLVNRSYRVMDTSKDYYVRVHGTQADYLGLDRSLEVEACKKAGQLGISPYVYETGGDSAGYLVTDFFAGKPLDERNIHDPDNLKKVVAIVKTIHEKMAVDRSFSAFDLIDGYVRQIKEFKVPVPDSYHRILDKVEKIRYQRSRDRKYSHVFCHNDVWKNNLLLNGEQMVIIDWELCGYGDAYFDLARIPYLEVTSFDEEKLMLTEYFGFFEMEMWNSLQQMKYVGVVSEAVWAFFHSALQDGCHSDSFNYTEFAHFVVSLLEKDQNHF</sequence>
<name>A0A328UNW3_9FIRM</name>
<dbReference type="GO" id="GO:0005737">
    <property type="term" value="C:cytoplasm"/>
    <property type="evidence" value="ECO:0007669"/>
    <property type="project" value="TreeGrafter"/>
</dbReference>
<dbReference type="PANTHER" id="PTHR22603:SF66">
    <property type="entry name" value="ETHANOLAMINE KINASE"/>
    <property type="match status" value="1"/>
</dbReference>
<gene>
    <name evidence="1" type="ORF">DPQ25_03710</name>
</gene>
<dbReference type="InterPro" id="IPR011009">
    <property type="entry name" value="Kinase-like_dom_sf"/>
</dbReference>
<proteinExistence type="predicted"/>
<keyword evidence="2" id="KW-1185">Reference proteome</keyword>
<dbReference type="GO" id="GO:0006646">
    <property type="term" value="P:phosphatidylethanolamine biosynthetic process"/>
    <property type="evidence" value="ECO:0007669"/>
    <property type="project" value="TreeGrafter"/>
</dbReference>
<protein>
    <recommendedName>
        <fullName evidence="3">Aminoglycoside phosphotransferase domain-containing protein</fullName>
    </recommendedName>
</protein>
<accession>A0A328UNW3</accession>
<dbReference type="CDD" id="cd05151">
    <property type="entry name" value="ChoK-like"/>
    <property type="match status" value="1"/>
</dbReference>
<evidence type="ECO:0000313" key="2">
    <source>
        <dbReference type="Proteomes" id="UP000249377"/>
    </source>
</evidence>
<comment type="caution">
    <text evidence="1">The sequence shown here is derived from an EMBL/GenBank/DDBJ whole genome shotgun (WGS) entry which is preliminary data.</text>
</comment>
<dbReference type="Pfam" id="PF01633">
    <property type="entry name" value="Choline_kinase"/>
    <property type="match status" value="1"/>
</dbReference>
<dbReference type="Gene3D" id="3.30.200.20">
    <property type="entry name" value="Phosphorylase Kinase, domain 1"/>
    <property type="match status" value="1"/>
</dbReference>
<reference evidence="1 2" key="1">
    <citation type="submission" date="2018-06" db="EMBL/GenBank/DDBJ databases">
        <title>Noncontiguous genome sequence of Ruminococcaceae bacterium ASD2818.</title>
        <authorList>
            <person name="Chaplin A.V."/>
            <person name="Sokolova S.R."/>
            <person name="Kochetkova T.O."/>
            <person name="Goltsov A.Y."/>
            <person name="Trofimov D.Y."/>
            <person name="Efimov B.A."/>
        </authorList>
    </citation>
    <scope>NUCLEOTIDE SEQUENCE [LARGE SCALE GENOMIC DNA]</scope>
    <source>
        <strain evidence="1 2">ASD2818</strain>
    </source>
</reference>
<dbReference type="PANTHER" id="PTHR22603">
    <property type="entry name" value="CHOLINE/ETHANOALAMINE KINASE"/>
    <property type="match status" value="1"/>
</dbReference>